<comment type="catalytic activity">
    <reaction evidence="4">
        <text>a 5'-end triphospho-ribonucleoside in mRNA + H2O = a 5'-end phospho-ribonucleoside in mRNA + diphosphate + H(+)</text>
        <dbReference type="Rhea" id="RHEA:78683"/>
        <dbReference type="Rhea" id="RHEA-COMP:15692"/>
        <dbReference type="Rhea" id="RHEA-COMP:17164"/>
        <dbReference type="ChEBI" id="CHEBI:15377"/>
        <dbReference type="ChEBI" id="CHEBI:15378"/>
        <dbReference type="ChEBI" id="CHEBI:33019"/>
        <dbReference type="ChEBI" id="CHEBI:138282"/>
        <dbReference type="ChEBI" id="CHEBI:167618"/>
    </reaction>
    <physiologicalReaction direction="left-to-right" evidence="4">
        <dbReference type="Rhea" id="RHEA:78684"/>
    </physiologicalReaction>
</comment>
<keyword evidence="7" id="KW-0479">Metal-binding</keyword>
<gene>
    <name evidence="9" type="ORF">B0A50_02068</name>
</gene>
<dbReference type="OrthoDB" id="5853397at2759"/>
<dbReference type="Pfam" id="PF08652">
    <property type="entry name" value="RAI1"/>
    <property type="match status" value="1"/>
</dbReference>
<dbReference type="PANTHER" id="PTHR12395:SF9">
    <property type="entry name" value="DECAPPING AND EXORIBONUCLEASE PROTEIN"/>
    <property type="match status" value="1"/>
</dbReference>
<dbReference type="AlphaFoldDB" id="A0A4V5N5B2"/>
<dbReference type="GO" id="GO:0046872">
    <property type="term" value="F:metal ion binding"/>
    <property type="evidence" value="ECO:0007669"/>
    <property type="project" value="UniProtKB-KW"/>
</dbReference>
<feature type="domain" description="RAI1-like" evidence="8">
    <location>
        <begin position="20"/>
        <end position="386"/>
    </location>
</feature>
<comment type="function">
    <text evidence="5">Decapping enzyme for NAD-capped RNAs: specifically hydrolyzes the nicotinamide adenine dinucleotide (NAD) cap from a subset of RNAs by removing the entire NAD moiety from the 5'-end of an NAD-capped RNA. The NAD-cap is present at the 5'-end of some RNAs and snoRNAs. In contrast to the canonical 5'-end N7 methylguanosine (m7G) cap, the NAD cap promotes mRNA decay. Also acts as a non-canonical decapping enzyme that removes the entire cap structure of m7G capped or incompletely capped RNAs. Has decapping activity toward incomplete 5'-end m7G cap mRNAs such as unmethylated 5'-end-capped RNA (cap0), while it has no activity toward 2'-O-ribose methylated m7G cap (cap1). Also possesses RNA 5'-pyrophosphohydrolase activity by hydrolyzing the 5'-end triphosphate to release pyrophosphates. Stimulates exoribonuclease activity of Rat1, allowing it to degrade RNAs with stable secondary structure more effectively.</text>
</comment>
<comment type="subcellular location">
    <subcellularLocation>
        <location evidence="7">Nucleus</location>
    </subcellularLocation>
</comment>
<comment type="catalytic activity">
    <reaction evidence="6">
        <text>a 5'-end NAD(+)-phospho-ribonucleoside in mRNA + H2O = a 5'-end phospho-ribonucleoside in mRNA + NAD(+) + H(+)</text>
        <dbReference type="Rhea" id="RHEA:60880"/>
        <dbReference type="Rhea" id="RHEA-COMP:15692"/>
        <dbReference type="Rhea" id="RHEA-COMP:15698"/>
        <dbReference type="ChEBI" id="CHEBI:15377"/>
        <dbReference type="ChEBI" id="CHEBI:15378"/>
        <dbReference type="ChEBI" id="CHEBI:57540"/>
        <dbReference type="ChEBI" id="CHEBI:138282"/>
        <dbReference type="ChEBI" id="CHEBI:144029"/>
    </reaction>
    <physiologicalReaction direction="left-to-right" evidence="6">
        <dbReference type="Rhea" id="RHEA:60881"/>
    </physiologicalReaction>
</comment>
<keyword evidence="10" id="KW-1185">Reference proteome</keyword>
<keyword evidence="7" id="KW-0540">Nuclease</keyword>
<evidence type="ECO:0000256" key="7">
    <source>
        <dbReference type="RuleBase" id="RU367113"/>
    </source>
</evidence>
<evidence type="ECO:0000256" key="6">
    <source>
        <dbReference type="ARBA" id="ARBA00048124"/>
    </source>
</evidence>
<organism evidence="9 10">
    <name type="scientific">Salinomyces thailandicus</name>
    <dbReference type="NCBI Taxonomy" id="706561"/>
    <lineage>
        <taxon>Eukaryota</taxon>
        <taxon>Fungi</taxon>
        <taxon>Dikarya</taxon>
        <taxon>Ascomycota</taxon>
        <taxon>Pezizomycotina</taxon>
        <taxon>Dothideomycetes</taxon>
        <taxon>Dothideomycetidae</taxon>
        <taxon>Mycosphaerellales</taxon>
        <taxon>Teratosphaeriaceae</taxon>
        <taxon>Salinomyces</taxon>
    </lineage>
</organism>
<name>A0A4V5N5B2_9PEZI</name>
<evidence type="ECO:0000313" key="10">
    <source>
        <dbReference type="Proteomes" id="UP000308549"/>
    </source>
</evidence>
<evidence type="ECO:0000256" key="3">
    <source>
        <dbReference type="ARBA" id="ARBA00044676"/>
    </source>
</evidence>
<dbReference type="EC" id="3.6.1.-" evidence="7"/>
<evidence type="ECO:0000313" key="9">
    <source>
        <dbReference type="EMBL" id="TKA31099.1"/>
    </source>
</evidence>
<dbReference type="PANTHER" id="PTHR12395">
    <property type="entry name" value="DOM-3 RELATED"/>
    <property type="match status" value="1"/>
</dbReference>
<reference evidence="9 10" key="1">
    <citation type="submission" date="2017-03" db="EMBL/GenBank/DDBJ databases">
        <title>Genomes of endolithic fungi from Antarctica.</title>
        <authorList>
            <person name="Coleine C."/>
            <person name="Masonjones S."/>
            <person name="Stajich J.E."/>
        </authorList>
    </citation>
    <scope>NUCLEOTIDE SEQUENCE [LARGE SCALE GENOMIC DNA]</scope>
    <source>
        <strain evidence="9 10">CCFEE 6315</strain>
    </source>
</reference>
<comment type="catalytic activity">
    <reaction evidence="3">
        <text>a 5'-end (N(7)-methyl 5'-triphosphoguanosine)-ribonucleoside-ribonucleotide in mRNA + H2O = a (N(7)-methyl 5'-triphosphoguanosine)-nucleoside + a 5'-end phospho-ribonucleoside in mRNA + H(+)</text>
        <dbReference type="Rhea" id="RHEA:66928"/>
        <dbReference type="Rhea" id="RHEA-COMP:15692"/>
        <dbReference type="Rhea" id="RHEA-COMP:17313"/>
        <dbReference type="ChEBI" id="CHEBI:15377"/>
        <dbReference type="ChEBI" id="CHEBI:15378"/>
        <dbReference type="ChEBI" id="CHEBI:138282"/>
        <dbReference type="ChEBI" id="CHEBI:172876"/>
        <dbReference type="ChEBI" id="CHEBI:172877"/>
    </reaction>
    <physiologicalReaction direction="left-to-right" evidence="3">
        <dbReference type="Rhea" id="RHEA:66929"/>
    </physiologicalReaction>
</comment>
<evidence type="ECO:0000256" key="1">
    <source>
        <dbReference type="ARBA" id="ARBA00001968"/>
    </source>
</evidence>
<evidence type="ECO:0000256" key="5">
    <source>
        <dbReference type="ARBA" id="ARBA00046211"/>
    </source>
</evidence>
<dbReference type="GO" id="GO:0004518">
    <property type="term" value="F:nuclease activity"/>
    <property type="evidence" value="ECO:0007669"/>
    <property type="project" value="UniProtKB-KW"/>
</dbReference>
<keyword evidence="7" id="KW-0539">Nucleus</keyword>
<dbReference type="GO" id="GO:0000166">
    <property type="term" value="F:nucleotide binding"/>
    <property type="evidence" value="ECO:0007669"/>
    <property type="project" value="UniProtKB-KW"/>
</dbReference>
<dbReference type="Proteomes" id="UP000308549">
    <property type="component" value="Unassembled WGS sequence"/>
</dbReference>
<dbReference type="GO" id="GO:0034353">
    <property type="term" value="F:mRNA 5'-diphosphatase activity"/>
    <property type="evidence" value="ECO:0007669"/>
    <property type="project" value="TreeGrafter"/>
</dbReference>
<dbReference type="GO" id="GO:0005829">
    <property type="term" value="C:cytosol"/>
    <property type="evidence" value="ECO:0007669"/>
    <property type="project" value="TreeGrafter"/>
</dbReference>
<keyword evidence="7" id="KW-0694">RNA-binding</keyword>
<evidence type="ECO:0000256" key="2">
    <source>
        <dbReference type="ARBA" id="ARBA00006562"/>
    </source>
</evidence>
<keyword evidence="7" id="KW-0378">Hydrolase</keyword>
<protein>
    <recommendedName>
        <fullName evidence="7">Decapping nuclease</fullName>
        <ecNumber evidence="7">3.6.1.-</ecNumber>
    </recommendedName>
</protein>
<accession>A0A4V5N5B2</accession>
<dbReference type="InterPro" id="IPR013961">
    <property type="entry name" value="RAI1"/>
</dbReference>
<dbReference type="GO" id="GO:0003723">
    <property type="term" value="F:RNA binding"/>
    <property type="evidence" value="ECO:0007669"/>
    <property type="project" value="UniProtKB-KW"/>
</dbReference>
<dbReference type="EMBL" id="NAJL01000009">
    <property type="protein sequence ID" value="TKA31099.1"/>
    <property type="molecule type" value="Genomic_DNA"/>
</dbReference>
<sequence length="403" mass="46107">MAVFAFHQLEPFAGKSTTIRRPREFAYFSYDDEHVLHPLSDESLSYYYPPFFNTPGVRHPPVDLSAGFQTFKQRDDNVDEHLDALLDTLQAHEERELERLQCEHGEGDGRLEHVRVKTDVVTWRGMVTKILTAAFDDFNEFEMNATCFQGTIFIEENHSNKTAQKNSQNNQRPRPGQAPQEMMQYWGYKFETLSVLPRPWAEVSRDAIESREHAIVNNHAQYCSVVRTNIGTTSLVIAGEVDCVLGSKPRSPEDPIPWLELKTSADLQDNSPRELVKFERKLLRYWAQSFLLGVPSIAVGFRTPDGFVTRILELSTQKIPTQVKQGRWTWDGNVSINFTAAFLDLLKRTVTGDGVWRIRRVKGQKVIEILKVEESGTGNIVKDSFKKHRERLRALEISAALGK</sequence>
<evidence type="ECO:0000256" key="4">
    <source>
        <dbReference type="ARBA" id="ARBA00044692"/>
    </source>
</evidence>
<comment type="caution">
    <text evidence="9">The sequence shown here is derived from an EMBL/GenBank/DDBJ whole genome shotgun (WGS) entry which is preliminary data.</text>
</comment>
<evidence type="ECO:0000259" key="8">
    <source>
        <dbReference type="Pfam" id="PF08652"/>
    </source>
</evidence>
<dbReference type="GO" id="GO:0005634">
    <property type="term" value="C:nucleus"/>
    <property type="evidence" value="ECO:0007669"/>
    <property type="project" value="UniProtKB-SubCell"/>
</dbReference>
<keyword evidence="7" id="KW-0547">Nucleotide-binding</keyword>
<dbReference type="InterPro" id="IPR039039">
    <property type="entry name" value="RAI1-like_fam"/>
</dbReference>
<dbReference type="GO" id="GO:0110155">
    <property type="term" value="P:NAD-cap decapping"/>
    <property type="evidence" value="ECO:0007669"/>
    <property type="project" value="TreeGrafter"/>
</dbReference>
<proteinExistence type="inferred from homology"/>
<dbReference type="GO" id="GO:0000956">
    <property type="term" value="P:nuclear-transcribed mRNA catabolic process"/>
    <property type="evidence" value="ECO:0007669"/>
    <property type="project" value="TreeGrafter"/>
</dbReference>
<comment type="cofactor">
    <cofactor evidence="1 7">
        <name>a divalent metal cation</name>
        <dbReference type="ChEBI" id="CHEBI:60240"/>
    </cofactor>
</comment>
<comment type="similarity">
    <text evidence="2 7">Belongs to the DXO/Dom3Z family.</text>
</comment>